<proteinExistence type="predicted"/>
<keyword evidence="6" id="KW-0812">Transmembrane</keyword>
<dbReference type="Proteomes" id="UP000618343">
    <property type="component" value="Unassembled WGS sequence"/>
</dbReference>
<comment type="caution">
    <text evidence="7">The sequence shown here is derived from an EMBL/GenBank/DDBJ whole genome shotgun (WGS) entry which is preliminary data.</text>
</comment>
<dbReference type="EMBL" id="DQUO01000062">
    <property type="protein sequence ID" value="HIP91620.1"/>
    <property type="molecule type" value="Genomic_DNA"/>
</dbReference>
<evidence type="ECO:0000256" key="2">
    <source>
        <dbReference type="ARBA" id="ARBA00004561"/>
    </source>
</evidence>
<evidence type="ECO:0000256" key="6">
    <source>
        <dbReference type="SAM" id="Phobius"/>
    </source>
</evidence>
<name>A0A832ZAM8_9EURY</name>
<dbReference type="GO" id="GO:0005576">
    <property type="term" value="C:extracellular region"/>
    <property type="evidence" value="ECO:0007669"/>
    <property type="project" value="UniProtKB-SubCell"/>
</dbReference>
<protein>
    <submittedName>
        <fullName evidence="7">Class III signal peptide-containing protein</fullName>
    </submittedName>
</protein>
<evidence type="ECO:0000256" key="1">
    <source>
        <dbReference type="ARBA" id="ARBA00004241"/>
    </source>
</evidence>
<evidence type="ECO:0000256" key="5">
    <source>
        <dbReference type="ARBA" id="ARBA00023263"/>
    </source>
</evidence>
<accession>A0A832ZAM8</accession>
<reference evidence="7" key="1">
    <citation type="journal article" date="2020" name="ISME J.">
        <title>Gammaproteobacteria mediating utilization of methyl-, sulfur- and petroleum organic compounds in deep ocean hydrothermal plumes.</title>
        <authorList>
            <person name="Zhou Z."/>
            <person name="Liu Y."/>
            <person name="Pan J."/>
            <person name="Cron B.R."/>
            <person name="Toner B.M."/>
            <person name="Anantharaman K."/>
            <person name="Breier J.A."/>
            <person name="Dick G.J."/>
            <person name="Li M."/>
        </authorList>
    </citation>
    <scope>NUCLEOTIDE SEQUENCE</scope>
    <source>
        <strain evidence="7">SZUA-1453</strain>
        <strain evidence="8">SZUA-1471</strain>
    </source>
</reference>
<keyword evidence="6" id="KW-1133">Transmembrane helix</keyword>
<evidence type="ECO:0000256" key="3">
    <source>
        <dbReference type="ARBA" id="ARBA00004613"/>
    </source>
</evidence>
<gene>
    <name evidence="7" type="ORF">EYH15_01085</name>
    <name evidence="8" type="ORF">EYH21_04920</name>
</gene>
<dbReference type="GO" id="GO:0009986">
    <property type="term" value="C:cell surface"/>
    <property type="evidence" value="ECO:0007669"/>
    <property type="project" value="UniProtKB-SubCell"/>
</dbReference>
<evidence type="ECO:0000313" key="7">
    <source>
        <dbReference type="EMBL" id="HIP84073.1"/>
    </source>
</evidence>
<evidence type="ECO:0000313" key="8">
    <source>
        <dbReference type="EMBL" id="HIP91620.1"/>
    </source>
</evidence>
<dbReference type="InterPro" id="IPR007166">
    <property type="entry name" value="Class3_signal_pept_motif"/>
</dbReference>
<keyword evidence="5" id="KW-0281">Fimbrium</keyword>
<feature type="transmembrane region" description="Helical" evidence="6">
    <location>
        <begin position="12"/>
        <end position="31"/>
    </location>
</feature>
<dbReference type="EMBL" id="DQUI01000025">
    <property type="protein sequence ID" value="HIP84073.1"/>
    <property type="molecule type" value="Genomic_DNA"/>
</dbReference>
<evidence type="ECO:0000256" key="4">
    <source>
        <dbReference type="ARBA" id="ARBA00022525"/>
    </source>
</evidence>
<keyword evidence="6" id="KW-0472">Membrane</keyword>
<dbReference type="Pfam" id="PF04021">
    <property type="entry name" value="Class_IIIsignal"/>
    <property type="match status" value="1"/>
</dbReference>
<dbReference type="AlphaFoldDB" id="A0A832ZAM8"/>
<evidence type="ECO:0000313" key="9">
    <source>
        <dbReference type="Proteomes" id="UP000643554"/>
    </source>
</evidence>
<keyword evidence="4" id="KW-0964">Secreted</keyword>
<comment type="subcellular location">
    <subcellularLocation>
        <location evidence="1">Cell surface</location>
    </subcellularLocation>
    <subcellularLocation>
        <location evidence="2">Fimbrium</location>
    </subcellularLocation>
    <subcellularLocation>
        <location evidence="3">Secreted</location>
    </subcellularLocation>
</comment>
<dbReference type="Proteomes" id="UP000643554">
    <property type="component" value="Unassembled WGS sequence"/>
</dbReference>
<sequence length="124" mass="14159">MVGRRGQLSLEFSVLILVMLILSLATIYHFLDNNLDRKDRDLDKIDIGAKTAVSLVNSGYNGIYLEYPVIYLGMTYSPDKTYITLYIKNQSPLDKSTLELIEDLTYERADVNQSIYRITVVTVD</sequence>
<organism evidence="7 9">
    <name type="scientific">Methanothermococcus okinawensis</name>
    <dbReference type="NCBI Taxonomy" id="155863"/>
    <lineage>
        <taxon>Archaea</taxon>
        <taxon>Methanobacteriati</taxon>
        <taxon>Methanobacteriota</taxon>
        <taxon>Methanomada group</taxon>
        <taxon>Methanococci</taxon>
        <taxon>Methanococcales</taxon>
        <taxon>Methanococcaceae</taxon>
        <taxon>Methanothermococcus</taxon>
    </lineage>
</organism>